<feature type="region of interest" description="Disordered" evidence="10">
    <location>
        <begin position="243"/>
        <end position="272"/>
    </location>
</feature>
<dbReference type="Gene3D" id="1.10.510.10">
    <property type="entry name" value="Transferase(Phosphotransferase) domain 1"/>
    <property type="match status" value="1"/>
</dbReference>
<comment type="catalytic activity">
    <reaction evidence="8">
        <text>L-seryl-[protein] + ATP = O-phospho-L-seryl-[protein] + ADP + H(+)</text>
        <dbReference type="Rhea" id="RHEA:17989"/>
        <dbReference type="Rhea" id="RHEA-COMP:9863"/>
        <dbReference type="Rhea" id="RHEA-COMP:11604"/>
        <dbReference type="ChEBI" id="CHEBI:15378"/>
        <dbReference type="ChEBI" id="CHEBI:29999"/>
        <dbReference type="ChEBI" id="CHEBI:30616"/>
        <dbReference type="ChEBI" id="CHEBI:83421"/>
        <dbReference type="ChEBI" id="CHEBI:456216"/>
        <dbReference type="EC" id="2.7.11.1"/>
    </reaction>
</comment>
<sequence>MAEMPQYHYIEGVENLDGYKPGGYHPVGPGEILKERYCIVDKLGSGGYATVWLARDTNEGRYVALKIALADCGVSGRESKILQALSSTAGTAVPAIIDEFEVQGPNGTHFVYAMPPAQCDLESGMGMGMFQLKIARAICGRLIAAVDMSHSQGYVHGGLSKDLRPSNVLLMPFPGFDELSIDQFHEKYGMPETIPIERFDGKPLSPHVPKEAVEALDMSMPANEFELCDTAILLSDFGESFSPSAGESRLGQDSHTPGNVRPPECSLDPTSPMSTAADIWQLGLALWKVVALRPLTSTGFGSPAEIIKELIDMLGPLPPAWRDSWEDMLSKYFEKTGRRLDGARMYWSSLEDAYEGCVEKHRARLQVGTLDDAERKAFLDLMRRMLAYLPEERPSAQEVLQSDWVVKWVKPDMEQSIQETWRLVVASAKECPDVTVATATELCDSDDSGICLSLDPPMTETSDLHNGSGASDSGVSV</sequence>
<evidence type="ECO:0000256" key="4">
    <source>
        <dbReference type="ARBA" id="ARBA00022741"/>
    </source>
</evidence>
<gene>
    <name evidence="12" type="ORF">E0L32_000176</name>
</gene>
<dbReference type="PROSITE" id="PS00107">
    <property type="entry name" value="PROTEIN_KINASE_ATP"/>
    <property type="match status" value="1"/>
</dbReference>
<dbReference type="PANTHER" id="PTHR47634:SF9">
    <property type="entry name" value="PROTEIN KINASE DOMAIN-CONTAINING PROTEIN-RELATED"/>
    <property type="match status" value="1"/>
</dbReference>
<dbReference type="Gene3D" id="3.30.200.20">
    <property type="entry name" value="Phosphorylase Kinase, domain 1"/>
    <property type="match status" value="1"/>
</dbReference>
<dbReference type="InterPro" id="IPR051334">
    <property type="entry name" value="SRPK"/>
</dbReference>
<evidence type="ECO:0000259" key="11">
    <source>
        <dbReference type="PROSITE" id="PS50011"/>
    </source>
</evidence>
<dbReference type="InterPro" id="IPR017441">
    <property type="entry name" value="Protein_kinase_ATP_BS"/>
</dbReference>
<keyword evidence="4 9" id="KW-0547">Nucleotide-binding</keyword>
<dbReference type="Proteomes" id="UP000319257">
    <property type="component" value="Unassembled WGS sequence"/>
</dbReference>
<evidence type="ECO:0000313" key="12">
    <source>
        <dbReference type="EMBL" id="TPX15842.1"/>
    </source>
</evidence>
<evidence type="ECO:0000256" key="2">
    <source>
        <dbReference type="ARBA" id="ARBA00022527"/>
    </source>
</evidence>
<feature type="compositionally biased region" description="Polar residues" evidence="10">
    <location>
        <begin position="243"/>
        <end position="257"/>
    </location>
</feature>
<dbReference type="InterPro" id="IPR011009">
    <property type="entry name" value="Kinase-like_dom_sf"/>
</dbReference>
<protein>
    <recommendedName>
        <fullName evidence="1">non-specific serine/threonine protein kinase</fullName>
        <ecNumber evidence="1">2.7.11.1</ecNumber>
    </recommendedName>
</protein>
<dbReference type="InParanoid" id="A0A507B0Q9"/>
<dbReference type="GeneID" id="41967623"/>
<keyword evidence="13" id="KW-1185">Reference proteome</keyword>
<dbReference type="Pfam" id="PF00069">
    <property type="entry name" value="Pkinase"/>
    <property type="match status" value="1"/>
</dbReference>
<evidence type="ECO:0000256" key="7">
    <source>
        <dbReference type="ARBA" id="ARBA00047899"/>
    </source>
</evidence>
<evidence type="ECO:0000256" key="1">
    <source>
        <dbReference type="ARBA" id="ARBA00012513"/>
    </source>
</evidence>
<evidence type="ECO:0000256" key="5">
    <source>
        <dbReference type="ARBA" id="ARBA00022777"/>
    </source>
</evidence>
<comment type="catalytic activity">
    <reaction evidence="7">
        <text>L-threonyl-[protein] + ATP = O-phospho-L-threonyl-[protein] + ADP + H(+)</text>
        <dbReference type="Rhea" id="RHEA:46608"/>
        <dbReference type="Rhea" id="RHEA-COMP:11060"/>
        <dbReference type="Rhea" id="RHEA-COMP:11605"/>
        <dbReference type="ChEBI" id="CHEBI:15378"/>
        <dbReference type="ChEBI" id="CHEBI:30013"/>
        <dbReference type="ChEBI" id="CHEBI:30616"/>
        <dbReference type="ChEBI" id="CHEBI:61977"/>
        <dbReference type="ChEBI" id="CHEBI:456216"/>
        <dbReference type="EC" id="2.7.11.1"/>
    </reaction>
</comment>
<feature type="domain" description="Protein kinase" evidence="11">
    <location>
        <begin position="37"/>
        <end position="405"/>
    </location>
</feature>
<keyword evidence="6 9" id="KW-0067">ATP-binding</keyword>
<evidence type="ECO:0000256" key="8">
    <source>
        <dbReference type="ARBA" id="ARBA00048679"/>
    </source>
</evidence>
<organism evidence="12 13">
    <name type="scientific">Thyridium curvatum</name>
    <dbReference type="NCBI Taxonomy" id="1093900"/>
    <lineage>
        <taxon>Eukaryota</taxon>
        <taxon>Fungi</taxon>
        <taxon>Dikarya</taxon>
        <taxon>Ascomycota</taxon>
        <taxon>Pezizomycotina</taxon>
        <taxon>Sordariomycetes</taxon>
        <taxon>Sordariomycetidae</taxon>
        <taxon>Thyridiales</taxon>
        <taxon>Thyridiaceae</taxon>
        <taxon>Thyridium</taxon>
    </lineage>
</organism>
<dbReference type="EC" id="2.7.11.1" evidence="1"/>
<dbReference type="GO" id="GO:0004674">
    <property type="term" value="F:protein serine/threonine kinase activity"/>
    <property type="evidence" value="ECO:0007669"/>
    <property type="project" value="UniProtKB-KW"/>
</dbReference>
<reference evidence="12 13" key="1">
    <citation type="submission" date="2019-06" db="EMBL/GenBank/DDBJ databases">
        <title>Draft genome sequence of the filamentous fungus Phialemoniopsis curvata isolated from diesel fuel.</title>
        <authorList>
            <person name="Varaljay V.A."/>
            <person name="Lyon W.J."/>
            <person name="Crouch A.L."/>
            <person name="Drake C.E."/>
            <person name="Hollomon J.M."/>
            <person name="Nadeau L.J."/>
            <person name="Nunn H.S."/>
            <person name="Stevenson B.S."/>
            <person name="Bojanowski C.L."/>
            <person name="Crookes-Goodson W.J."/>
        </authorList>
    </citation>
    <scope>NUCLEOTIDE SEQUENCE [LARGE SCALE GENOMIC DNA]</scope>
    <source>
        <strain evidence="12 13">D216</strain>
    </source>
</reference>
<dbReference type="PROSITE" id="PS50011">
    <property type="entry name" value="PROTEIN_KINASE_DOM"/>
    <property type="match status" value="1"/>
</dbReference>
<dbReference type="EMBL" id="SKBQ01000001">
    <property type="protein sequence ID" value="TPX15842.1"/>
    <property type="molecule type" value="Genomic_DNA"/>
</dbReference>
<dbReference type="GO" id="GO:0000245">
    <property type="term" value="P:spliceosomal complex assembly"/>
    <property type="evidence" value="ECO:0007669"/>
    <property type="project" value="TreeGrafter"/>
</dbReference>
<evidence type="ECO:0000256" key="9">
    <source>
        <dbReference type="PROSITE-ProRule" id="PRU10141"/>
    </source>
</evidence>
<keyword evidence="3" id="KW-0808">Transferase</keyword>
<dbReference type="PANTHER" id="PTHR47634">
    <property type="entry name" value="PROTEIN KINASE DOMAIN-CONTAINING PROTEIN-RELATED"/>
    <property type="match status" value="1"/>
</dbReference>
<name>A0A507B0Q9_9PEZI</name>
<evidence type="ECO:0000313" key="13">
    <source>
        <dbReference type="Proteomes" id="UP000319257"/>
    </source>
</evidence>
<dbReference type="AlphaFoldDB" id="A0A507B0Q9"/>
<dbReference type="GO" id="GO:0050684">
    <property type="term" value="P:regulation of mRNA processing"/>
    <property type="evidence" value="ECO:0007669"/>
    <property type="project" value="TreeGrafter"/>
</dbReference>
<dbReference type="GO" id="GO:0005524">
    <property type="term" value="F:ATP binding"/>
    <property type="evidence" value="ECO:0007669"/>
    <property type="project" value="UniProtKB-UniRule"/>
</dbReference>
<dbReference type="RefSeq" id="XP_030997553.1">
    <property type="nucleotide sequence ID" value="XM_031135866.1"/>
</dbReference>
<keyword evidence="2" id="KW-0723">Serine/threonine-protein kinase</keyword>
<dbReference type="SMART" id="SM00220">
    <property type="entry name" value="S_TKc"/>
    <property type="match status" value="1"/>
</dbReference>
<dbReference type="SUPFAM" id="SSF56112">
    <property type="entry name" value="Protein kinase-like (PK-like)"/>
    <property type="match status" value="1"/>
</dbReference>
<dbReference type="STRING" id="1093900.A0A507B0Q9"/>
<feature type="binding site" evidence="9">
    <location>
        <position position="66"/>
    </location>
    <ligand>
        <name>ATP</name>
        <dbReference type="ChEBI" id="CHEBI:30616"/>
    </ligand>
</feature>
<evidence type="ECO:0000256" key="10">
    <source>
        <dbReference type="SAM" id="MobiDB-lite"/>
    </source>
</evidence>
<keyword evidence="5" id="KW-0418">Kinase</keyword>
<evidence type="ECO:0000256" key="3">
    <source>
        <dbReference type="ARBA" id="ARBA00022679"/>
    </source>
</evidence>
<dbReference type="OrthoDB" id="5979581at2759"/>
<evidence type="ECO:0000256" key="6">
    <source>
        <dbReference type="ARBA" id="ARBA00022840"/>
    </source>
</evidence>
<proteinExistence type="predicted"/>
<dbReference type="InterPro" id="IPR000719">
    <property type="entry name" value="Prot_kinase_dom"/>
</dbReference>
<comment type="caution">
    <text evidence="12">The sequence shown here is derived from an EMBL/GenBank/DDBJ whole genome shotgun (WGS) entry which is preliminary data.</text>
</comment>
<accession>A0A507B0Q9</accession>